<keyword evidence="1" id="KW-0813">Transport</keyword>
<dbReference type="AlphaFoldDB" id="D6Z703"/>
<accession>D6Z703</accession>
<feature type="transmembrane region" description="Helical" evidence="7">
    <location>
        <begin position="125"/>
        <end position="147"/>
    </location>
</feature>
<dbReference type="SUPFAM" id="SSF54862">
    <property type="entry name" value="4Fe-4S ferredoxins"/>
    <property type="match status" value="1"/>
</dbReference>
<keyword evidence="10" id="KW-1185">Reference proteome</keyword>
<reference evidence="10" key="1">
    <citation type="submission" date="2010-02" db="EMBL/GenBank/DDBJ databases">
        <title>Complete sequence of Desulfurivibrio alkaliphilus AHT2.</title>
        <authorList>
            <consortium name="US DOE Joint Genome Institute"/>
            <person name="Pitluck S."/>
            <person name="Chertkov O."/>
            <person name="Detter J.C."/>
            <person name="Han C."/>
            <person name="Tapia R."/>
            <person name="Larimer F."/>
            <person name="Land M."/>
            <person name="Hauser L."/>
            <person name="Kyrpides N."/>
            <person name="Mikhailova N."/>
            <person name="Sorokin D.Y."/>
            <person name="Muyzer G."/>
            <person name="Woyke T."/>
        </authorList>
    </citation>
    <scope>NUCLEOTIDE SEQUENCE [LARGE SCALE GENOMIC DNA]</scope>
    <source>
        <strain evidence="10">DSM 19089 / UNIQEM U267 / AHT2</strain>
    </source>
</reference>
<keyword evidence="7" id="KW-0812">Transmembrane</keyword>
<dbReference type="OrthoDB" id="9784262at2"/>
<feature type="transmembrane region" description="Helical" evidence="7">
    <location>
        <begin position="179"/>
        <end position="200"/>
    </location>
</feature>
<proteinExistence type="predicted"/>
<dbReference type="PANTHER" id="PTHR30176:SF3">
    <property type="entry name" value="FERREDOXIN-TYPE PROTEIN NAPH"/>
    <property type="match status" value="1"/>
</dbReference>
<dbReference type="InterPro" id="IPR017896">
    <property type="entry name" value="4Fe4S_Fe-S-bd"/>
</dbReference>
<keyword evidence="7" id="KW-0472">Membrane</keyword>
<feature type="transmembrane region" description="Helical" evidence="7">
    <location>
        <begin position="76"/>
        <end position="104"/>
    </location>
</feature>
<name>D6Z703_DESAT</name>
<evidence type="ECO:0000313" key="9">
    <source>
        <dbReference type="EMBL" id="ADH86990.1"/>
    </source>
</evidence>
<keyword evidence="6" id="KW-0411">Iron-sulfur</keyword>
<dbReference type="InterPro" id="IPR051684">
    <property type="entry name" value="Electron_Trans/Redox"/>
</dbReference>
<keyword evidence="5" id="KW-0408">Iron</keyword>
<dbReference type="Pfam" id="PF00037">
    <property type="entry name" value="Fer4"/>
    <property type="match status" value="1"/>
</dbReference>
<feature type="domain" description="4Fe-4S ferredoxin-type" evidence="8">
    <location>
        <begin position="225"/>
        <end position="255"/>
    </location>
</feature>
<dbReference type="GO" id="GO:0051539">
    <property type="term" value="F:4 iron, 4 sulfur cluster binding"/>
    <property type="evidence" value="ECO:0007669"/>
    <property type="project" value="UniProtKB-KW"/>
</dbReference>
<evidence type="ECO:0000313" key="10">
    <source>
        <dbReference type="Proteomes" id="UP000001508"/>
    </source>
</evidence>
<feature type="transmembrane region" description="Helical" evidence="7">
    <location>
        <begin position="153"/>
        <end position="172"/>
    </location>
</feature>
<dbReference type="Proteomes" id="UP000001508">
    <property type="component" value="Chromosome"/>
</dbReference>
<dbReference type="InterPro" id="IPR017900">
    <property type="entry name" value="4Fe4S_Fe_S_CS"/>
</dbReference>
<protein>
    <submittedName>
        <fullName evidence="9">4Fe-4S ferredoxin iron-sulfur binding domain protein</fullName>
    </submittedName>
</protein>
<dbReference type="EMBL" id="CP001940">
    <property type="protein sequence ID" value="ADH86990.1"/>
    <property type="molecule type" value="Genomic_DNA"/>
</dbReference>
<keyword evidence="4" id="KW-0249">Electron transport</keyword>
<organism evidence="9 10">
    <name type="scientific">Desulfurivibrio alkaliphilus (strain DSM 19089 / UNIQEM U267 / AHT2)</name>
    <dbReference type="NCBI Taxonomy" id="589865"/>
    <lineage>
        <taxon>Bacteria</taxon>
        <taxon>Pseudomonadati</taxon>
        <taxon>Thermodesulfobacteriota</taxon>
        <taxon>Desulfobulbia</taxon>
        <taxon>Desulfobulbales</taxon>
        <taxon>Desulfobulbaceae</taxon>
        <taxon>Desulfurivibrio</taxon>
    </lineage>
</organism>
<evidence type="ECO:0000256" key="6">
    <source>
        <dbReference type="ARBA" id="ARBA00023014"/>
    </source>
</evidence>
<dbReference type="RefSeq" id="WP_013164504.1">
    <property type="nucleotide sequence ID" value="NC_014216.1"/>
</dbReference>
<evidence type="ECO:0000256" key="3">
    <source>
        <dbReference type="ARBA" id="ARBA00022723"/>
    </source>
</evidence>
<evidence type="ECO:0000256" key="5">
    <source>
        <dbReference type="ARBA" id="ARBA00023004"/>
    </source>
</evidence>
<dbReference type="KEGG" id="dak:DaAHT2_2325"/>
<dbReference type="eggNOG" id="COG0348">
    <property type="taxonomic scope" value="Bacteria"/>
</dbReference>
<dbReference type="GO" id="GO:0046872">
    <property type="term" value="F:metal ion binding"/>
    <property type="evidence" value="ECO:0007669"/>
    <property type="project" value="UniProtKB-KW"/>
</dbReference>
<keyword evidence="3" id="KW-0479">Metal-binding</keyword>
<gene>
    <name evidence="9" type="ordered locus">DaAHT2_2325</name>
</gene>
<evidence type="ECO:0000256" key="7">
    <source>
        <dbReference type="SAM" id="Phobius"/>
    </source>
</evidence>
<dbReference type="PANTHER" id="PTHR30176">
    <property type="entry name" value="FERREDOXIN-TYPE PROTEIN NAPH"/>
    <property type="match status" value="1"/>
</dbReference>
<keyword evidence="7" id="KW-1133">Transmembrane helix</keyword>
<evidence type="ECO:0000256" key="4">
    <source>
        <dbReference type="ARBA" id="ARBA00022982"/>
    </source>
</evidence>
<dbReference type="HOGENOM" id="CLU_033147_1_0_7"/>
<sequence>MERIRRWVQVLSTLLVNGYWEFPVTRTIYQGPLKVLCAPGLNCYSCPAATTSCPIGALQQLFAGVRHTLESGQLYIGLYVAGFMGVMGGVLGRAVCGWLCPFGLIQDLLYKIPSRKFGIPYFMRYLKYGFLLFFVILLPLLVVNQFGSGDTWFCKYICPAGTLTAGIPMLIMQPSLRQAAGLLFLNKLFIMVMFIIWAVYASRPFCRTTCPLGAFYALFAKVRLVRLQLDRSRCTNCKACHQVCPMGVKFNESPDDAECITCLACMDKACEFDAISLEIGGVTVGSRSPRPAAADARKP</sequence>
<dbReference type="STRING" id="589865.DaAHT2_2325"/>
<evidence type="ECO:0000256" key="2">
    <source>
        <dbReference type="ARBA" id="ARBA00022485"/>
    </source>
</evidence>
<dbReference type="Pfam" id="PF12801">
    <property type="entry name" value="Fer4_5"/>
    <property type="match status" value="4"/>
</dbReference>
<dbReference type="GO" id="GO:0005886">
    <property type="term" value="C:plasma membrane"/>
    <property type="evidence" value="ECO:0007669"/>
    <property type="project" value="TreeGrafter"/>
</dbReference>
<dbReference type="PROSITE" id="PS00198">
    <property type="entry name" value="4FE4S_FER_1"/>
    <property type="match status" value="1"/>
</dbReference>
<evidence type="ECO:0000259" key="8">
    <source>
        <dbReference type="PROSITE" id="PS51379"/>
    </source>
</evidence>
<dbReference type="PROSITE" id="PS51379">
    <property type="entry name" value="4FE4S_FER_2"/>
    <property type="match status" value="1"/>
</dbReference>
<dbReference type="InParanoid" id="D6Z703"/>
<dbReference type="Gene3D" id="3.30.70.20">
    <property type="match status" value="1"/>
</dbReference>
<evidence type="ECO:0000256" key="1">
    <source>
        <dbReference type="ARBA" id="ARBA00022448"/>
    </source>
</evidence>
<keyword evidence="2" id="KW-0004">4Fe-4S</keyword>